<sequence>MLSYFIHRRALDGKPTNDFKDLNNKAFPLYKAGHIQNLVFKVNAFDRAILVKAQCRAEMKKNVVYNLRVSCDSGSSDITYATCGCPAGCGPTCAFKHLGALCYSMRRLSQWYQII</sequence>
<dbReference type="EnsemblMetazoa" id="Aqu2.1.37025_001">
    <property type="protein sequence ID" value="Aqu2.1.37025_001"/>
    <property type="gene ID" value="Aqu2.1.37025"/>
</dbReference>
<name>A0A1X7V9P2_AMPQE</name>
<evidence type="ECO:0000313" key="1">
    <source>
        <dbReference type="EnsemblMetazoa" id="Aqu2.1.37025_001"/>
    </source>
</evidence>
<organism evidence="1">
    <name type="scientific">Amphimedon queenslandica</name>
    <name type="common">Sponge</name>
    <dbReference type="NCBI Taxonomy" id="400682"/>
    <lineage>
        <taxon>Eukaryota</taxon>
        <taxon>Metazoa</taxon>
        <taxon>Porifera</taxon>
        <taxon>Demospongiae</taxon>
        <taxon>Heteroscleromorpha</taxon>
        <taxon>Haplosclerida</taxon>
        <taxon>Niphatidae</taxon>
        <taxon>Amphimedon</taxon>
    </lineage>
</organism>
<evidence type="ECO:0008006" key="2">
    <source>
        <dbReference type="Google" id="ProtNLM"/>
    </source>
</evidence>
<reference evidence="1" key="1">
    <citation type="submission" date="2017-05" db="UniProtKB">
        <authorList>
            <consortium name="EnsemblMetazoa"/>
        </authorList>
    </citation>
    <scope>IDENTIFICATION</scope>
</reference>
<dbReference type="AlphaFoldDB" id="A0A1X7V9P2"/>
<dbReference type="InParanoid" id="A0A1X7V9P2"/>
<protein>
    <recommendedName>
        <fullName evidence="2">SWIM-type domain-containing protein</fullName>
    </recommendedName>
</protein>
<accession>A0A1X7V9P2</accession>
<proteinExistence type="predicted"/>